<evidence type="ECO:0000259" key="7">
    <source>
        <dbReference type="PROSITE" id="PS50888"/>
    </source>
</evidence>
<gene>
    <name evidence="8" type="ORF">HPB51_021973</name>
</gene>
<dbReference type="Proteomes" id="UP000821866">
    <property type="component" value="Chromosome 11"/>
</dbReference>
<dbReference type="Gene3D" id="3.30.450.20">
    <property type="entry name" value="PAS domain"/>
    <property type="match status" value="1"/>
</dbReference>
<name>A0A9J6EQ56_RHIMP</name>
<evidence type="ECO:0000256" key="5">
    <source>
        <dbReference type="ARBA" id="ARBA00023242"/>
    </source>
</evidence>
<dbReference type="Gene3D" id="4.10.280.10">
    <property type="entry name" value="Helix-loop-helix DNA-binding domain"/>
    <property type="match status" value="1"/>
</dbReference>
<keyword evidence="9" id="KW-1185">Reference proteome</keyword>
<dbReference type="InterPro" id="IPR000014">
    <property type="entry name" value="PAS"/>
</dbReference>
<keyword evidence="3" id="KW-0238">DNA-binding</keyword>
<evidence type="ECO:0000313" key="8">
    <source>
        <dbReference type="EMBL" id="KAH8036269.1"/>
    </source>
</evidence>
<dbReference type="SUPFAM" id="SSF55785">
    <property type="entry name" value="PYP-like sensor domain (PAS domain)"/>
    <property type="match status" value="1"/>
</dbReference>
<dbReference type="GO" id="GO:0003700">
    <property type="term" value="F:DNA-binding transcription factor activity"/>
    <property type="evidence" value="ECO:0007669"/>
    <property type="project" value="InterPro"/>
</dbReference>
<dbReference type="AlphaFoldDB" id="A0A9J6EQ56"/>
<dbReference type="SUPFAM" id="SSF47459">
    <property type="entry name" value="HLH, helix-loop-helix DNA-binding domain"/>
    <property type="match status" value="1"/>
</dbReference>
<dbReference type="EMBL" id="JABSTU010000003">
    <property type="protein sequence ID" value="KAH8036269.1"/>
    <property type="molecule type" value="Genomic_DNA"/>
</dbReference>
<keyword evidence="2" id="KW-0805">Transcription regulation</keyword>
<evidence type="ECO:0000313" key="9">
    <source>
        <dbReference type="Proteomes" id="UP000821866"/>
    </source>
</evidence>
<dbReference type="GO" id="GO:0003677">
    <property type="term" value="F:DNA binding"/>
    <property type="evidence" value="ECO:0007669"/>
    <property type="project" value="UniProtKB-KW"/>
</dbReference>
<dbReference type="InterPro" id="IPR050933">
    <property type="entry name" value="Circadian_TF"/>
</dbReference>
<dbReference type="CDD" id="cd00130">
    <property type="entry name" value="PAS"/>
    <property type="match status" value="1"/>
</dbReference>
<dbReference type="GO" id="GO:0045944">
    <property type="term" value="P:positive regulation of transcription by RNA polymerase II"/>
    <property type="evidence" value="ECO:0007669"/>
    <property type="project" value="UniProtKB-ARBA"/>
</dbReference>
<dbReference type="InterPro" id="IPR036638">
    <property type="entry name" value="HLH_DNA-bd_sf"/>
</dbReference>
<comment type="caution">
    <text evidence="8">The sequence shown here is derived from an EMBL/GenBank/DDBJ whole genome shotgun (WGS) entry which is preliminary data.</text>
</comment>
<dbReference type="GO" id="GO:0046983">
    <property type="term" value="F:protein dimerization activity"/>
    <property type="evidence" value="ECO:0007669"/>
    <property type="project" value="InterPro"/>
</dbReference>
<evidence type="ECO:0000259" key="6">
    <source>
        <dbReference type="PROSITE" id="PS50112"/>
    </source>
</evidence>
<evidence type="ECO:0000256" key="2">
    <source>
        <dbReference type="ARBA" id="ARBA00023015"/>
    </source>
</evidence>
<dbReference type="GO" id="GO:0005634">
    <property type="term" value="C:nucleus"/>
    <property type="evidence" value="ECO:0007669"/>
    <property type="project" value="InterPro"/>
</dbReference>
<reference evidence="8" key="2">
    <citation type="submission" date="2021-09" db="EMBL/GenBank/DDBJ databases">
        <authorList>
            <person name="Jia N."/>
            <person name="Wang J."/>
            <person name="Shi W."/>
            <person name="Du L."/>
            <person name="Sun Y."/>
            <person name="Zhan W."/>
            <person name="Jiang J."/>
            <person name="Wang Q."/>
            <person name="Zhang B."/>
            <person name="Ji P."/>
            <person name="Sakyi L.B."/>
            <person name="Cui X."/>
            <person name="Yuan T."/>
            <person name="Jiang B."/>
            <person name="Yang W."/>
            <person name="Lam T.T.-Y."/>
            <person name="Chang Q."/>
            <person name="Ding S."/>
            <person name="Wang X."/>
            <person name="Zhu J."/>
            <person name="Ruan X."/>
            <person name="Zhao L."/>
            <person name="Wei J."/>
            <person name="Que T."/>
            <person name="Du C."/>
            <person name="Cheng J."/>
            <person name="Dai P."/>
            <person name="Han X."/>
            <person name="Huang E."/>
            <person name="Gao Y."/>
            <person name="Liu J."/>
            <person name="Shao H."/>
            <person name="Ye R."/>
            <person name="Li L."/>
            <person name="Wei W."/>
            <person name="Wang X."/>
            <person name="Wang C."/>
            <person name="Huo Q."/>
            <person name="Li W."/>
            <person name="Guo W."/>
            <person name="Chen H."/>
            <person name="Chen S."/>
            <person name="Zhou L."/>
            <person name="Zhou L."/>
            <person name="Ni X."/>
            <person name="Tian J."/>
            <person name="Zhou Y."/>
            <person name="Sheng Y."/>
            <person name="Liu T."/>
            <person name="Pan Y."/>
            <person name="Xia L."/>
            <person name="Li J."/>
            <person name="Zhao F."/>
            <person name="Cao W."/>
        </authorList>
    </citation>
    <scope>NUCLEOTIDE SEQUENCE</scope>
    <source>
        <strain evidence="8">Rmic-2018</strain>
        <tissue evidence="8">Larvae</tissue>
    </source>
</reference>
<dbReference type="InterPro" id="IPR035965">
    <property type="entry name" value="PAS-like_dom_sf"/>
</dbReference>
<feature type="domain" description="BHLH" evidence="7">
    <location>
        <begin position="1"/>
        <end position="53"/>
    </location>
</feature>
<organism evidence="8 9">
    <name type="scientific">Rhipicephalus microplus</name>
    <name type="common">Cattle tick</name>
    <name type="synonym">Boophilus microplus</name>
    <dbReference type="NCBI Taxonomy" id="6941"/>
    <lineage>
        <taxon>Eukaryota</taxon>
        <taxon>Metazoa</taxon>
        <taxon>Ecdysozoa</taxon>
        <taxon>Arthropoda</taxon>
        <taxon>Chelicerata</taxon>
        <taxon>Arachnida</taxon>
        <taxon>Acari</taxon>
        <taxon>Parasitiformes</taxon>
        <taxon>Ixodida</taxon>
        <taxon>Ixodoidea</taxon>
        <taxon>Ixodidae</taxon>
        <taxon>Rhipicephalinae</taxon>
        <taxon>Rhipicephalus</taxon>
        <taxon>Boophilus</taxon>
    </lineage>
</organism>
<keyword evidence="4" id="KW-0804">Transcription</keyword>
<dbReference type="Pfam" id="PF00010">
    <property type="entry name" value="HLH"/>
    <property type="match status" value="1"/>
</dbReference>
<dbReference type="PROSITE" id="PS50112">
    <property type="entry name" value="PAS"/>
    <property type="match status" value="1"/>
</dbReference>
<sequence>MQNHSEIEKLRRDKTNMWYIIEMASLVPVCKSMSRKLDKVTVLRKVAQHIKTIRGSTNSYTEGHYKPSWLSDDDVKNVALQGADGFLFVESCDCGRILFMSESVQQTLNYIQGDILGQSWFDILYSKDIAKVKEQLSLSDPCSKERLIDAKSSRSDAAAERRIFAAPEQAVSRCSSLLILSDEMQDAGYRQRGGRHHDGRPATLKGAQLRPLVHSVIHCTGCYFKPWACVRQAQFARRRPSGRQRRLRRLSKHMIA</sequence>
<dbReference type="GO" id="GO:0005737">
    <property type="term" value="C:cytoplasm"/>
    <property type="evidence" value="ECO:0007669"/>
    <property type="project" value="InterPro"/>
</dbReference>
<dbReference type="InterPro" id="IPR011598">
    <property type="entry name" value="bHLH_dom"/>
</dbReference>
<dbReference type="VEuPathDB" id="VectorBase:LOC119181637"/>
<dbReference type="SMART" id="SM00353">
    <property type="entry name" value="HLH"/>
    <property type="match status" value="1"/>
</dbReference>
<dbReference type="PRINTS" id="PR00785">
    <property type="entry name" value="NCTRNSLOCATR"/>
</dbReference>
<keyword evidence="1" id="KW-0677">Repeat</keyword>
<reference evidence="8" key="1">
    <citation type="journal article" date="2020" name="Cell">
        <title>Large-Scale Comparative Analyses of Tick Genomes Elucidate Their Genetic Diversity and Vector Capacities.</title>
        <authorList>
            <consortium name="Tick Genome and Microbiome Consortium (TIGMIC)"/>
            <person name="Jia N."/>
            <person name="Wang J."/>
            <person name="Shi W."/>
            <person name="Du L."/>
            <person name="Sun Y."/>
            <person name="Zhan W."/>
            <person name="Jiang J.F."/>
            <person name="Wang Q."/>
            <person name="Zhang B."/>
            <person name="Ji P."/>
            <person name="Bell-Sakyi L."/>
            <person name="Cui X.M."/>
            <person name="Yuan T.T."/>
            <person name="Jiang B.G."/>
            <person name="Yang W.F."/>
            <person name="Lam T.T."/>
            <person name="Chang Q.C."/>
            <person name="Ding S.J."/>
            <person name="Wang X.J."/>
            <person name="Zhu J.G."/>
            <person name="Ruan X.D."/>
            <person name="Zhao L."/>
            <person name="Wei J.T."/>
            <person name="Ye R.Z."/>
            <person name="Que T.C."/>
            <person name="Du C.H."/>
            <person name="Zhou Y.H."/>
            <person name="Cheng J.X."/>
            <person name="Dai P.F."/>
            <person name="Guo W.B."/>
            <person name="Han X.H."/>
            <person name="Huang E.J."/>
            <person name="Li L.F."/>
            <person name="Wei W."/>
            <person name="Gao Y.C."/>
            <person name="Liu J.Z."/>
            <person name="Shao H.Z."/>
            <person name="Wang X."/>
            <person name="Wang C.C."/>
            <person name="Yang T.C."/>
            <person name="Huo Q.B."/>
            <person name="Li W."/>
            <person name="Chen H.Y."/>
            <person name="Chen S.E."/>
            <person name="Zhou L.G."/>
            <person name="Ni X.B."/>
            <person name="Tian J.H."/>
            <person name="Sheng Y."/>
            <person name="Liu T."/>
            <person name="Pan Y.S."/>
            <person name="Xia L.Y."/>
            <person name="Li J."/>
            <person name="Zhao F."/>
            <person name="Cao W.C."/>
        </authorList>
    </citation>
    <scope>NUCLEOTIDE SEQUENCE</scope>
    <source>
        <strain evidence="8">Rmic-2018</strain>
    </source>
</reference>
<proteinExistence type="predicted"/>
<feature type="domain" description="PAS" evidence="6">
    <location>
        <begin position="95"/>
        <end position="136"/>
    </location>
</feature>
<dbReference type="GO" id="GO:0005667">
    <property type="term" value="C:transcription regulator complex"/>
    <property type="evidence" value="ECO:0007669"/>
    <property type="project" value="InterPro"/>
</dbReference>
<keyword evidence="5" id="KW-0539">Nucleus</keyword>
<dbReference type="InterPro" id="IPR001067">
    <property type="entry name" value="Nuc_translocat"/>
</dbReference>
<dbReference type="PANTHER" id="PTHR23042">
    <property type="entry name" value="CIRCADIAN PROTEIN CLOCK/ARNT/BMAL/PAS"/>
    <property type="match status" value="1"/>
</dbReference>
<evidence type="ECO:0000256" key="1">
    <source>
        <dbReference type="ARBA" id="ARBA00022737"/>
    </source>
</evidence>
<evidence type="ECO:0000256" key="4">
    <source>
        <dbReference type="ARBA" id="ARBA00023163"/>
    </source>
</evidence>
<protein>
    <submittedName>
        <fullName evidence="8">Uncharacterized protein</fullName>
    </submittedName>
</protein>
<dbReference type="PROSITE" id="PS50888">
    <property type="entry name" value="BHLH"/>
    <property type="match status" value="1"/>
</dbReference>
<accession>A0A9J6EQ56</accession>
<evidence type="ECO:0000256" key="3">
    <source>
        <dbReference type="ARBA" id="ARBA00023125"/>
    </source>
</evidence>